<comment type="caution">
    <text evidence="13">Was originally thought to be a dihydrodipicolinate reductase (DHDPR), catalyzing the conversion of dihydrodipicolinate to tetrahydrodipicolinate. However, it was shown in E.coli that the substrate of the enzymatic reaction is not dihydrodipicolinate (DHDP) but in fact (2S,4S)-4-hydroxy-2,3,4,5-tetrahydrodipicolinic acid (HTPA), the product released by the DapA-catalyzed reaction.</text>
</comment>
<evidence type="ECO:0000256" key="4">
    <source>
        <dbReference type="ARBA" id="ARBA00022857"/>
    </source>
</evidence>
<dbReference type="GO" id="GO:0009089">
    <property type="term" value="P:lysine biosynthetic process via diaminopimelate"/>
    <property type="evidence" value="ECO:0007669"/>
    <property type="project" value="UniProtKB-UniRule"/>
</dbReference>
<keyword evidence="3 13" id="KW-0028">Amino-acid biosynthesis</keyword>
<comment type="pathway">
    <text evidence="9 13">Amino-acid biosynthesis; L-lysine biosynthesis via DAP pathway; (S)-tetrahydrodipicolinate from L-aspartate: step 4/4.</text>
</comment>
<feature type="active site" description="Proton donor" evidence="13">
    <location>
        <position position="150"/>
    </location>
</feature>
<comment type="catalytic activity">
    <reaction evidence="11 13">
        <text>(S)-2,3,4,5-tetrahydrodipicolinate + NADP(+) + H2O = (2S,4S)-4-hydroxy-2,3,4,5-tetrahydrodipicolinate + NADPH + H(+)</text>
        <dbReference type="Rhea" id="RHEA:35331"/>
        <dbReference type="ChEBI" id="CHEBI:15377"/>
        <dbReference type="ChEBI" id="CHEBI:15378"/>
        <dbReference type="ChEBI" id="CHEBI:16845"/>
        <dbReference type="ChEBI" id="CHEBI:57783"/>
        <dbReference type="ChEBI" id="CHEBI:58349"/>
        <dbReference type="ChEBI" id="CHEBI:67139"/>
        <dbReference type="EC" id="1.17.1.8"/>
    </reaction>
</comment>
<feature type="binding site" evidence="13">
    <location>
        <begin position="8"/>
        <end position="13"/>
    </location>
    <ligand>
        <name>NAD(+)</name>
        <dbReference type="ChEBI" id="CHEBI:57540"/>
    </ligand>
</feature>
<evidence type="ECO:0000313" key="16">
    <source>
        <dbReference type="EMBL" id="HGV97507.1"/>
    </source>
</evidence>
<dbReference type="PANTHER" id="PTHR20836">
    <property type="entry name" value="DIHYDRODIPICOLINATE REDUCTASE"/>
    <property type="match status" value="1"/>
</dbReference>
<feature type="active site" description="Proton donor/acceptor" evidence="13">
    <location>
        <position position="146"/>
    </location>
</feature>
<dbReference type="PANTHER" id="PTHR20836:SF0">
    <property type="entry name" value="4-HYDROXY-TETRAHYDRODIPICOLINATE REDUCTASE 1, CHLOROPLASTIC-RELATED"/>
    <property type="match status" value="1"/>
</dbReference>
<dbReference type="HAMAP" id="MF_00102">
    <property type="entry name" value="DapB"/>
    <property type="match status" value="1"/>
</dbReference>
<dbReference type="InterPro" id="IPR022664">
    <property type="entry name" value="DapB_N_CS"/>
</dbReference>
<dbReference type="Gene3D" id="3.30.360.10">
    <property type="entry name" value="Dihydrodipicolinate Reductase, domain 2"/>
    <property type="match status" value="1"/>
</dbReference>
<evidence type="ECO:0000256" key="6">
    <source>
        <dbReference type="ARBA" id="ARBA00023002"/>
    </source>
</evidence>
<dbReference type="GO" id="GO:0005737">
    <property type="term" value="C:cytoplasm"/>
    <property type="evidence" value="ECO:0007669"/>
    <property type="project" value="UniProtKB-SubCell"/>
</dbReference>
<dbReference type="GO" id="GO:0016726">
    <property type="term" value="F:oxidoreductase activity, acting on CH or CH2 groups, NAD or NADP as acceptor"/>
    <property type="evidence" value="ECO:0007669"/>
    <property type="project" value="UniProtKB-UniRule"/>
</dbReference>
<keyword evidence="8 13" id="KW-0457">Lysine biosynthesis</keyword>
<name>A0A7C4TBC9_UNCW3</name>
<evidence type="ECO:0000259" key="15">
    <source>
        <dbReference type="Pfam" id="PF05173"/>
    </source>
</evidence>
<dbReference type="Pfam" id="PF05173">
    <property type="entry name" value="DapB_C"/>
    <property type="match status" value="1"/>
</dbReference>
<dbReference type="PIRSF" id="PIRSF000161">
    <property type="entry name" value="DHPR"/>
    <property type="match status" value="1"/>
</dbReference>
<evidence type="ECO:0000256" key="10">
    <source>
        <dbReference type="ARBA" id="ARBA00038983"/>
    </source>
</evidence>
<evidence type="ECO:0000256" key="3">
    <source>
        <dbReference type="ARBA" id="ARBA00022605"/>
    </source>
</evidence>
<evidence type="ECO:0000256" key="5">
    <source>
        <dbReference type="ARBA" id="ARBA00022915"/>
    </source>
</evidence>
<dbReference type="EC" id="1.17.1.8" evidence="10 13"/>
<dbReference type="SUPFAM" id="SSF55347">
    <property type="entry name" value="Glyceraldehyde-3-phosphate dehydrogenase-like, C-terminal domain"/>
    <property type="match status" value="1"/>
</dbReference>
<feature type="binding site" evidence="13">
    <location>
        <position position="36"/>
    </location>
    <ligand>
        <name>NADP(+)</name>
        <dbReference type="ChEBI" id="CHEBI:58349"/>
    </ligand>
</feature>
<dbReference type="SUPFAM" id="SSF51735">
    <property type="entry name" value="NAD(P)-binding Rossmann-fold domains"/>
    <property type="match status" value="1"/>
</dbReference>
<accession>A0A7C4TBC9</accession>
<feature type="binding site" evidence="13">
    <location>
        <begin position="114"/>
        <end position="117"/>
    </location>
    <ligand>
        <name>NAD(+)</name>
        <dbReference type="ChEBI" id="CHEBI:57540"/>
    </ligand>
</feature>
<dbReference type="EMBL" id="DTGZ01000081">
    <property type="protein sequence ID" value="HGV97507.1"/>
    <property type="molecule type" value="Genomic_DNA"/>
</dbReference>
<keyword evidence="2 13" id="KW-0963">Cytoplasm</keyword>
<proteinExistence type="inferred from homology"/>
<dbReference type="GO" id="GO:0051287">
    <property type="term" value="F:NAD binding"/>
    <property type="evidence" value="ECO:0007669"/>
    <property type="project" value="UniProtKB-UniRule"/>
</dbReference>
<feature type="binding site" evidence="13">
    <location>
        <begin position="156"/>
        <end position="157"/>
    </location>
    <ligand>
        <name>(S)-2,3,4,5-tetrahydrodipicolinate</name>
        <dbReference type="ChEBI" id="CHEBI:16845"/>
    </ligand>
</feature>
<dbReference type="AlphaFoldDB" id="A0A7C4TBC9"/>
<dbReference type="InterPro" id="IPR036291">
    <property type="entry name" value="NAD(P)-bd_dom_sf"/>
</dbReference>
<dbReference type="InterPro" id="IPR022663">
    <property type="entry name" value="DapB_C"/>
</dbReference>
<organism evidence="16">
    <name type="scientific">candidate division WOR-3 bacterium</name>
    <dbReference type="NCBI Taxonomy" id="2052148"/>
    <lineage>
        <taxon>Bacteria</taxon>
        <taxon>Bacteria division WOR-3</taxon>
    </lineage>
</organism>
<comment type="subcellular location">
    <subcellularLocation>
        <location evidence="13">Cytoplasm</location>
    </subcellularLocation>
</comment>
<keyword evidence="6 13" id="KW-0560">Oxidoreductase</keyword>
<dbReference type="InterPro" id="IPR023940">
    <property type="entry name" value="DHDPR_bac"/>
</dbReference>
<dbReference type="GO" id="GO:0050661">
    <property type="term" value="F:NADP binding"/>
    <property type="evidence" value="ECO:0007669"/>
    <property type="project" value="UniProtKB-UniRule"/>
</dbReference>
<comment type="function">
    <text evidence="13">Catalyzes the conversion of 4-hydroxy-tetrahydrodipicolinate (HTPA) to tetrahydrodipicolinate.</text>
</comment>
<evidence type="ECO:0000256" key="12">
    <source>
        <dbReference type="ARBA" id="ARBA00049396"/>
    </source>
</evidence>
<dbReference type="GO" id="GO:0019877">
    <property type="term" value="P:diaminopimelate biosynthetic process"/>
    <property type="evidence" value="ECO:0007669"/>
    <property type="project" value="UniProtKB-UniRule"/>
</dbReference>
<evidence type="ECO:0000256" key="7">
    <source>
        <dbReference type="ARBA" id="ARBA00023027"/>
    </source>
</evidence>
<evidence type="ECO:0000256" key="2">
    <source>
        <dbReference type="ARBA" id="ARBA00022490"/>
    </source>
</evidence>
<dbReference type="NCBIfam" id="TIGR00036">
    <property type="entry name" value="dapB"/>
    <property type="match status" value="1"/>
</dbReference>
<evidence type="ECO:0000256" key="8">
    <source>
        <dbReference type="ARBA" id="ARBA00023154"/>
    </source>
</evidence>
<comment type="similarity">
    <text evidence="1 13">Belongs to the DapB family.</text>
</comment>
<feature type="domain" description="Dihydrodipicolinate reductase C-terminal" evidence="15">
    <location>
        <begin position="120"/>
        <end position="252"/>
    </location>
</feature>
<comment type="subunit">
    <text evidence="13">Homotetramer.</text>
</comment>
<comment type="caution">
    <text evidence="16">The sequence shown here is derived from an EMBL/GenBank/DDBJ whole genome shotgun (WGS) entry which is preliminary data.</text>
</comment>
<feature type="binding site" evidence="13">
    <location>
        <position position="147"/>
    </location>
    <ligand>
        <name>(S)-2,3,4,5-tetrahydrodipicolinate</name>
        <dbReference type="ChEBI" id="CHEBI:16845"/>
    </ligand>
</feature>
<feature type="domain" description="Dihydrodipicolinate reductase N-terminal" evidence="14">
    <location>
        <begin position="2"/>
        <end position="117"/>
    </location>
</feature>
<dbReference type="InterPro" id="IPR000846">
    <property type="entry name" value="DapB_N"/>
</dbReference>
<keyword evidence="5 13" id="KW-0220">Diaminopimelate biosynthesis</keyword>
<dbReference type="Pfam" id="PF01113">
    <property type="entry name" value="DapB_N"/>
    <property type="match status" value="1"/>
</dbReference>
<evidence type="ECO:0000256" key="1">
    <source>
        <dbReference type="ARBA" id="ARBA00006642"/>
    </source>
</evidence>
<reference evidence="16" key="1">
    <citation type="journal article" date="2020" name="mSystems">
        <title>Genome- and Community-Level Interaction Insights into Carbon Utilization and Element Cycling Functions of Hydrothermarchaeota in Hydrothermal Sediment.</title>
        <authorList>
            <person name="Zhou Z."/>
            <person name="Liu Y."/>
            <person name="Xu W."/>
            <person name="Pan J."/>
            <person name="Luo Z.H."/>
            <person name="Li M."/>
        </authorList>
    </citation>
    <scope>NUCLEOTIDE SEQUENCE [LARGE SCALE GENOMIC DNA]</scope>
    <source>
        <strain evidence="16">SpSt-774</strain>
    </source>
</reference>
<dbReference type="GO" id="GO:0008839">
    <property type="term" value="F:4-hydroxy-tetrahydrodipicolinate reductase"/>
    <property type="evidence" value="ECO:0007669"/>
    <property type="project" value="UniProtKB-UniRule"/>
</dbReference>
<dbReference type="UniPathway" id="UPA00034">
    <property type="reaction ID" value="UER00018"/>
</dbReference>
<evidence type="ECO:0000256" key="11">
    <source>
        <dbReference type="ARBA" id="ARBA00049080"/>
    </source>
</evidence>
<evidence type="ECO:0000259" key="14">
    <source>
        <dbReference type="Pfam" id="PF01113"/>
    </source>
</evidence>
<sequence>MIKAILCGAAGRMGREIINAIEGASDIKIIAGVEEKSNPFVNRFISSVKIVDDIQKVITEADCVIDFTNPGATMENLRNSARFKKPYCIGTTGFTPEQIAEIKKFSQEFPIFFSPNMSMGINVLYNLVEKVTQDLSEYDIEIIETHHRGKKDAPSGTAQAIGERIKKVKPDAKLIYGRQGMTGEREKKEICISAIRGGDVVGEHRILFLGQGEFIELRHFATSRRCFAEGTLKAIRFIVKKKKGFYTMSDLLG</sequence>
<protein>
    <recommendedName>
        <fullName evidence="10 13">4-hydroxy-tetrahydrodipicolinate reductase</fullName>
        <shortName evidence="13">HTPA reductase</shortName>
        <ecNumber evidence="10 13">1.17.1.8</ecNumber>
    </recommendedName>
</protein>
<dbReference type="CDD" id="cd02274">
    <property type="entry name" value="DHDPR_N"/>
    <property type="match status" value="1"/>
</dbReference>
<comment type="catalytic activity">
    <reaction evidence="12 13">
        <text>(S)-2,3,4,5-tetrahydrodipicolinate + NAD(+) + H2O = (2S,4S)-4-hydroxy-2,3,4,5-tetrahydrodipicolinate + NADH + H(+)</text>
        <dbReference type="Rhea" id="RHEA:35323"/>
        <dbReference type="ChEBI" id="CHEBI:15377"/>
        <dbReference type="ChEBI" id="CHEBI:15378"/>
        <dbReference type="ChEBI" id="CHEBI:16845"/>
        <dbReference type="ChEBI" id="CHEBI:57540"/>
        <dbReference type="ChEBI" id="CHEBI:57945"/>
        <dbReference type="ChEBI" id="CHEBI:67139"/>
        <dbReference type="EC" id="1.17.1.8"/>
    </reaction>
</comment>
<feature type="binding site" evidence="13">
    <location>
        <position position="35"/>
    </location>
    <ligand>
        <name>NAD(+)</name>
        <dbReference type="ChEBI" id="CHEBI:57540"/>
    </ligand>
</feature>
<evidence type="ECO:0000256" key="13">
    <source>
        <dbReference type="HAMAP-Rule" id="MF_00102"/>
    </source>
</evidence>
<dbReference type="PROSITE" id="PS01298">
    <property type="entry name" value="DAPB"/>
    <property type="match status" value="1"/>
</dbReference>
<feature type="binding site" evidence="13">
    <location>
        <begin position="90"/>
        <end position="92"/>
    </location>
    <ligand>
        <name>NAD(+)</name>
        <dbReference type="ChEBI" id="CHEBI:57540"/>
    </ligand>
</feature>
<keyword evidence="7 13" id="KW-0520">NAD</keyword>
<dbReference type="Gene3D" id="3.40.50.720">
    <property type="entry name" value="NAD(P)-binding Rossmann-like Domain"/>
    <property type="match status" value="1"/>
</dbReference>
<gene>
    <name evidence="13" type="primary">dapB</name>
    <name evidence="16" type="ORF">ENV60_04350</name>
</gene>
<keyword evidence="4 13" id="KW-0521">NADP</keyword>
<evidence type="ECO:0000256" key="9">
    <source>
        <dbReference type="ARBA" id="ARBA00037922"/>
    </source>
</evidence>